<sequence length="80" mass="9007">VISDQFIHMSRYEGNSIGDQTKLIASASMTFDLIQLNNREAGFAGSLSAEMLYDTGWLKVTRLKGTAGDIYLKRYMNRIL</sequence>
<dbReference type="Proteomes" id="UP001253851">
    <property type="component" value="Unassembled WGS sequence"/>
</dbReference>
<gene>
    <name evidence="1" type="ORF">P7I34_18555</name>
</gene>
<dbReference type="RefSeq" id="WP_311957860.1">
    <property type="nucleotide sequence ID" value="NZ_JARQDZ010000080.1"/>
</dbReference>
<organism evidence="1 2">
    <name type="scientific">Enterococcus casseliflavus</name>
    <name type="common">Enterococcus flavescens</name>
    <dbReference type="NCBI Taxonomy" id="37734"/>
    <lineage>
        <taxon>Bacteria</taxon>
        <taxon>Bacillati</taxon>
        <taxon>Bacillota</taxon>
        <taxon>Bacilli</taxon>
        <taxon>Lactobacillales</taxon>
        <taxon>Enterococcaceae</taxon>
        <taxon>Enterococcus</taxon>
    </lineage>
</organism>
<feature type="non-terminal residue" evidence="1">
    <location>
        <position position="1"/>
    </location>
</feature>
<proteinExistence type="predicted"/>
<dbReference type="EMBL" id="JARQDZ010000080">
    <property type="protein sequence ID" value="MDT2984618.1"/>
    <property type="molecule type" value="Genomic_DNA"/>
</dbReference>
<accession>A0ABD5FT49</accession>
<reference evidence="1 2" key="1">
    <citation type="submission" date="2023-03" db="EMBL/GenBank/DDBJ databases">
        <authorList>
            <person name="Shen W."/>
            <person name="Cai J."/>
        </authorList>
    </citation>
    <scope>NUCLEOTIDE SEQUENCE [LARGE SCALE GENOMIC DNA]</scope>
    <source>
        <strain evidence="1 2">B516</strain>
    </source>
</reference>
<feature type="non-terminal residue" evidence="1">
    <location>
        <position position="80"/>
    </location>
</feature>
<comment type="caution">
    <text evidence="1">The sequence shown here is derived from an EMBL/GenBank/DDBJ whole genome shotgun (WGS) entry which is preliminary data.</text>
</comment>
<evidence type="ECO:0000313" key="2">
    <source>
        <dbReference type="Proteomes" id="UP001253851"/>
    </source>
</evidence>
<evidence type="ECO:0000313" key="1">
    <source>
        <dbReference type="EMBL" id="MDT2984618.1"/>
    </source>
</evidence>
<protein>
    <submittedName>
        <fullName evidence="1">Uncharacterized protein</fullName>
    </submittedName>
</protein>
<dbReference type="AlphaFoldDB" id="A0ABD5FT49"/>
<name>A0ABD5FT49_ENTCA</name>